<protein>
    <submittedName>
        <fullName evidence="2">Uncharacterized protein</fullName>
    </submittedName>
</protein>
<dbReference type="Proteomes" id="UP000179179">
    <property type="component" value="Unassembled WGS sequence"/>
</dbReference>
<name>A0A1F8ADM3_9EURO</name>
<reference evidence="2 3" key="1">
    <citation type="journal article" date="2016" name="Genome Biol. Evol.">
        <title>Draft genome sequence of an aflatoxigenic Aspergillus species, A. bombycis.</title>
        <authorList>
            <person name="Moore G.G."/>
            <person name="Mack B.M."/>
            <person name="Beltz S.B."/>
            <person name="Gilbert M.K."/>
        </authorList>
    </citation>
    <scope>NUCLEOTIDE SEQUENCE [LARGE SCALE GENOMIC DNA]</scope>
    <source>
        <strain evidence="3">NRRL 26010</strain>
    </source>
</reference>
<dbReference type="EMBL" id="LYCR01000006">
    <property type="protein sequence ID" value="OGM49782.1"/>
    <property type="molecule type" value="Genomic_DNA"/>
</dbReference>
<evidence type="ECO:0000256" key="1">
    <source>
        <dbReference type="SAM" id="MobiDB-lite"/>
    </source>
</evidence>
<feature type="compositionally biased region" description="Basic and acidic residues" evidence="1">
    <location>
        <begin position="103"/>
        <end position="112"/>
    </location>
</feature>
<evidence type="ECO:0000313" key="3">
    <source>
        <dbReference type="Proteomes" id="UP000179179"/>
    </source>
</evidence>
<keyword evidence="3" id="KW-1185">Reference proteome</keyword>
<comment type="caution">
    <text evidence="2">The sequence shown here is derived from an EMBL/GenBank/DDBJ whole genome shotgun (WGS) entry which is preliminary data.</text>
</comment>
<proteinExistence type="predicted"/>
<dbReference type="GeneID" id="34444941"/>
<dbReference type="OrthoDB" id="1405595at2759"/>
<organism evidence="2 3">
    <name type="scientific">Aspergillus bombycis</name>
    <dbReference type="NCBI Taxonomy" id="109264"/>
    <lineage>
        <taxon>Eukaryota</taxon>
        <taxon>Fungi</taxon>
        <taxon>Dikarya</taxon>
        <taxon>Ascomycota</taxon>
        <taxon>Pezizomycotina</taxon>
        <taxon>Eurotiomycetes</taxon>
        <taxon>Eurotiomycetidae</taxon>
        <taxon>Eurotiales</taxon>
        <taxon>Aspergillaceae</taxon>
        <taxon>Aspergillus</taxon>
    </lineage>
</organism>
<gene>
    <name evidence="2" type="ORF">ABOM_001551</name>
</gene>
<accession>A0A1F8ADM3</accession>
<dbReference type="AlphaFoldDB" id="A0A1F8ADM3"/>
<dbReference type="STRING" id="109264.A0A1F8ADM3"/>
<sequence>MSTVATGRWPAFKLGPAYQQIVIPRFVKTGRNGSKSKSRLRLFYCSWVLDCQHNWFWALPITIPIEFLQFPMPSHESTWNASSSVEWQHSLRNDPGSHPSAPLRERPSEPHRTRSPLQLGAFNTLLLAMGVYCDAPRLRHTILYMDLLRQYAEILPPTNLTRVALDHIHLASIFLYIPARELFAFSGWQVSAAQQAKIATKLEKWMHNQSEALVELQHRHDSKESDYMPTVRLDRGSTDVTVWATSTAVKRLYLGGVGCLWDGTAIERLLRVTAGILEGGMAWPQAQVAAPALGQHYYSWQHMRQKTAVPGQP</sequence>
<dbReference type="RefSeq" id="XP_022393499.1">
    <property type="nucleotide sequence ID" value="XM_022528681.1"/>
</dbReference>
<feature type="region of interest" description="Disordered" evidence="1">
    <location>
        <begin position="91"/>
        <end position="115"/>
    </location>
</feature>
<evidence type="ECO:0000313" key="2">
    <source>
        <dbReference type="EMBL" id="OGM49782.1"/>
    </source>
</evidence>